<dbReference type="RefSeq" id="WP_183804997.1">
    <property type="nucleotide sequence ID" value="NZ_JACIEE010000005.1"/>
</dbReference>
<evidence type="ECO:0000313" key="3">
    <source>
        <dbReference type="Proteomes" id="UP000574761"/>
    </source>
</evidence>
<comment type="caution">
    <text evidence="2">The sequence shown here is derived from an EMBL/GenBank/DDBJ whole genome shotgun (WGS) entry which is preliminary data.</text>
</comment>
<dbReference type="InterPro" id="IPR052729">
    <property type="entry name" value="Acyl/Acetyltrans_Enzymes"/>
</dbReference>
<dbReference type="SUPFAM" id="SSF55729">
    <property type="entry name" value="Acyl-CoA N-acyltransferases (Nat)"/>
    <property type="match status" value="1"/>
</dbReference>
<keyword evidence="3" id="KW-1185">Reference proteome</keyword>
<dbReference type="GO" id="GO:0016747">
    <property type="term" value="F:acyltransferase activity, transferring groups other than amino-acyl groups"/>
    <property type="evidence" value="ECO:0007669"/>
    <property type="project" value="InterPro"/>
</dbReference>
<dbReference type="InterPro" id="IPR041496">
    <property type="entry name" value="YitH/HolE_GNAT"/>
</dbReference>
<dbReference type="EMBL" id="JACIEE010000005">
    <property type="protein sequence ID" value="MBB3977512.1"/>
    <property type="molecule type" value="Genomic_DNA"/>
</dbReference>
<feature type="domain" description="N-acetyltransferase" evidence="1">
    <location>
        <begin position="6"/>
        <end position="139"/>
    </location>
</feature>
<dbReference type="PANTHER" id="PTHR47237:SF1">
    <property type="entry name" value="SLL0310 PROTEIN"/>
    <property type="match status" value="1"/>
</dbReference>
<organism evidence="2 3">
    <name type="scientific">Mycoplana azooxidifex</name>
    <dbReference type="NCBI Taxonomy" id="1636188"/>
    <lineage>
        <taxon>Bacteria</taxon>
        <taxon>Pseudomonadati</taxon>
        <taxon>Pseudomonadota</taxon>
        <taxon>Alphaproteobacteria</taxon>
        <taxon>Hyphomicrobiales</taxon>
        <taxon>Rhizobiaceae</taxon>
        <taxon>Mycoplana</taxon>
    </lineage>
</organism>
<dbReference type="Pfam" id="PF18014">
    <property type="entry name" value="Acetyltransf_18"/>
    <property type="match status" value="1"/>
</dbReference>
<dbReference type="PANTHER" id="PTHR47237">
    <property type="entry name" value="SLL0310 PROTEIN"/>
    <property type="match status" value="1"/>
</dbReference>
<name>A0A7W6D7I7_9HYPH</name>
<feature type="domain" description="N-acetyltransferase" evidence="1">
    <location>
        <begin position="145"/>
        <end position="284"/>
    </location>
</feature>
<dbReference type="Gene3D" id="3.40.630.90">
    <property type="match status" value="1"/>
</dbReference>
<dbReference type="InterPro" id="IPR000182">
    <property type="entry name" value="GNAT_dom"/>
</dbReference>
<protein>
    <recommendedName>
        <fullName evidence="1">N-acetyltransferase domain-containing protein</fullName>
    </recommendedName>
</protein>
<dbReference type="Pfam" id="PF00583">
    <property type="entry name" value="Acetyltransf_1"/>
    <property type="match status" value="1"/>
</dbReference>
<gene>
    <name evidence="2" type="ORF">GGQ64_002718</name>
</gene>
<reference evidence="2 3" key="1">
    <citation type="submission" date="2020-08" db="EMBL/GenBank/DDBJ databases">
        <title>Genomic Encyclopedia of Type Strains, Phase IV (KMG-IV): sequencing the most valuable type-strain genomes for metagenomic binning, comparative biology and taxonomic classification.</title>
        <authorList>
            <person name="Goeker M."/>
        </authorList>
    </citation>
    <scope>NUCLEOTIDE SEQUENCE [LARGE SCALE GENOMIC DNA]</scope>
    <source>
        <strain evidence="2 3">DSM 100211</strain>
    </source>
</reference>
<proteinExistence type="predicted"/>
<dbReference type="InterPro" id="IPR016181">
    <property type="entry name" value="Acyl_CoA_acyltransferase"/>
</dbReference>
<accession>A0A7W6D7I7</accession>
<dbReference type="AlphaFoldDB" id="A0A7W6D7I7"/>
<dbReference type="Proteomes" id="UP000574761">
    <property type="component" value="Unassembled WGS sequence"/>
</dbReference>
<dbReference type="Gene3D" id="3.40.630.30">
    <property type="match status" value="1"/>
</dbReference>
<sequence length="286" mass="30734">MNDNAPVIRTLTLEEAEELVGWAAGEGWNPGRGDAPAFHAADPAGFIGAFVDGAMVAGIAAVAYGEDFGFIGLYICRRDCRGRGYGRLVWDAGMHHLEGRTIGLDGVPQQQANYGRMGFRPLYETWRWSGSLRPAQAAAQDASLRDVIPVRPELASAIEAFDRRFFPAPRPAFLARWLESPRIARVLLRNGVVRGYGVARRCGDGFKIGPLFAEDPQGASALLTALTAECGDETIHLDVPETAAQFSAMLAEAGLQKGFVTARMYRGAPPAVETPGVFAVTTLELG</sequence>
<evidence type="ECO:0000259" key="1">
    <source>
        <dbReference type="PROSITE" id="PS51186"/>
    </source>
</evidence>
<dbReference type="PROSITE" id="PS51186">
    <property type="entry name" value="GNAT"/>
    <property type="match status" value="2"/>
</dbReference>
<evidence type="ECO:0000313" key="2">
    <source>
        <dbReference type="EMBL" id="MBB3977512.1"/>
    </source>
</evidence>